<evidence type="ECO:0000256" key="3">
    <source>
        <dbReference type="ARBA" id="ARBA00022630"/>
    </source>
</evidence>
<dbReference type="RefSeq" id="WP_168512840.1">
    <property type="nucleotide sequence ID" value="NZ_JAAXLS010000003.1"/>
</dbReference>
<dbReference type="InterPro" id="IPR009100">
    <property type="entry name" value="AcylCoA_DH/oxidase_NM_dom_sf"/>
</dbReference>
<dbReference type="Gene3D" id="1.20.140.10">
    <property type="entry name" value="Butyryl-CoA Dehydrogenase, subunit A, domain 3"/>
    <property type="match status" value="1"/>
</dbReference>
<comment type="caution">
    <text evidence="8">The sequence shown here is derived from an EMBL/GenBank/DDBJ whole genome shotgun (WGS) entry which is preliminary data.</text>
</comment>
<dbReference type="Pfam" id="PF00441">
    <property type="entry name" value="Acyl-CoA_dh_1"/>
    <property type="match status" value="1"/>
</dbReference>
<evidence type="ECO:0000313" key="9">
    <source>
        <dbReference type="Proteomes" id="UP000715441"/>
    </source>
</evidence>
<dbReference type="InterPro" id="IPR037069">
    <property type="entry name" value="AcylCoA_DH/ox_N_sf"/>
</dbReference>
<dbReference type="Proteomes" id="UP000715441">
    <property type="component" value="Unassembled WGS sequence"/>
</dbReference>
<feature type="domain" description="Acyl-CoA dehydrogenase/oxidase C-terminal" evidence="6">
    <location>
        <begin position="214"/>
        <end position="348"/>
    </location>
</feature>
<comment type="cofactor">
    <cofactor evidence="1">
        <name>FAD</name>
        <dbReference type="ChEBI" id="CHEBI:57692"/>
    </cofactor>
</comment>
<keyword evidence="3" id="KW-0285">Flavoprotein</keyword>
<accession>A0ABX1IYW9</accession>
<evidence type="ECO:0000259" key="7">
    <source>
        <dbReference type="Pfam" id="PF02771"/>
    </source>
</evidence>
<sequence length="350" mass="37431">MRLVPGTEAEQLRSSVRKMLADHCAPARVREVMDSPEGHDIPLWRRISGELGLAGLVVPERHGGSGAGHFERAIVLEELGRALAPVPYLASAVLAVDAVLALDDDKLTADLLPRLASGELIGTVAAGWSDSPEVLSGSARNVVSGDLADVVLVYANTPDGHAWFRTSGAGRKAMHTLDPTRRLARLDFDGTSAERVECADPEAVWEKVRDLAAVALAAESVGGMSKVLETTVEYAKVRVQFGRPIGSYQAVKHGCADMYSAYEQAVSLARYAAWTADAAPDELPLAAATAQEFIGPAYFKAAADSVQLHGGIGYTWEHDAHLYYKRAKTSELLLGDPAARRARLADRLAI</sequence>
<keyword evidence="5" id="KW-0560">Oxidoreductase</keyword>
<evidence type="ECO:0000256" key="2">
    <source>
        <dbReference type="ARBA" id="ARBA00009347"/>
    </source>
</evidence>
<dbReference type="InterPro" id="IPR036250">
    <property type="entry name" value="AcylCo_DH-like_C"/>
</dbReference>
<evidence type="ECO:0000313" key="8">
    <source>
        <dbReference type="EMBL" id="NKQ52701.1"/>
    </source>
</evidence>
<dbReference type="SUPFAM" id="SSF47203">
    <property type="entry name" value="Acyl-CoA dehydrogenase C-terminal domain-like"/>
    <property type="match status" value="1"/>
</dbReference>
<evidence type="ECO:0000256" key="4">
    <source>
        <dbReference type="ARBA" id="ARBA00022827"/>
    </source>
</evidence>
<dbReference type="InterPro" id="IPR009075">
    <property type="entry name" value="AcylCo_DH/oxidase_C"/>
</dbReference>
<proteinExistence type="inferred from homology"/>
<comment type="similarity">
    <text evidence="2">Belongs to the acyl-CoA dehydrogenase family.</text>
</comment>
<gene>
    <name evidence="8" type="ORF">HFP15_07385</name>
</gene>
<dbReference type="EMBL" id="JAAXLS010000003">
    <property type="protein sequence ID" value="NKQ52701.1"/>
    <property type="molecule type" value="Genomic_DNA"/>
</dbReference>
<feature type="domain" description="Acyl-CoA dehydrogenase/oxidase N-terminal" evidence="7">
    <location>
        <begin position="8"/>
        <end position="119"/>
    </location>
</feature>
<keyword evidence="4" id="KW-0274">FAD</keyword>
<dbReference type="PANTHER" id="PTHR43884">
    <property type="entry name" value="ACYL-COA DEHYDROGENASE"/>
    <property type="match status" value="1"/>
</dbReference>
<reference evidence="8 9" key="1">
    <citation type="submission" date="2020-04" db="EMBL/GenBank/DDBJ databases">
        <title>Novel species.</title>
        <authorList>
            <person name="Teo W.F.A."/>
            <person name="Lipun K."/>
            <person name="Srisuk N."/>
            <person name="Duangmal K."/>
        </authorList>
    </citation>
    <scope>NUCLEOTIDE SEQUENCE [LARGE SCALE GENOMIC DNA]</scope>
    <source>
        <strain evidence="8 9">K13G38</strain>
    </source>
</reference>
<dbReference type="InterPro" id="IPR013786">
    <property type="entry name" value="AcylCoA_DH/ox_N"/>
</dbReference>
<protein>
    <submittedName>
        <fullName evidence="8">Acyl-CoA dehydrogenase</fullName>
    </submittedName>
</protein>
<keyword evidence="9" id="KW-1185">Reference proteome</keyword>
<evidence type="ECO:0000256" key="5">
    <source>
        <dbReference type="ARBA" id="ARBA00023002"/>
    </source>
</evidence>
<dbReference type="PANTHER" id="PTHR43884:SF20">
    <property type="entry name" value="ACYL-COA DEHYDROGENASE FADE28"/>
    <property type="match status" value="1"/>
</dbReference>
<organism evidence="8 9">
    <name type="scientific">Amycolatopsis acididurans</name>
    <dbReference type="NCBI Taxonomy" id="2724524"/>
    <lineage>
        <taxon>Bacteria</taxon>
        <taxon>Bacillati</taxon>
        <taxon>Actinomycetota</taxon>
        <taxon>Actinomycetes</taxon>
        <taxon>Pseudonocardiales</taxon>
        <taxon>Pseudonocardiaceae</taxon>
        <taxon>Amycolatopsis</taxon>
    </lineage>
</organism>
<dbReference type="Gene3D" id="1.10.540.10">
    <property type="entry name" value="Acyl-CoA dehydrogenase/oxidase, N-terminal domain"/>
    <property type="match status" value="1"/>
</dbReference>
<evidence type="ECO:0000256" key="1">
    <source>
        <dbReference type="ARBA" id="ARBA00001974"/>
    </source>
</evidence>
<dbReference type="SUPFAM" id="SSF56645">
    <property type="entry name" value="Acyl-CoA dehydrogenase NM domain-like"/>
    <property type="match status" value="1"/>
</dbReference>
<evidence type="ECO:0000259" key="6">
    <source>
        <dbReference type="Pfam" id="PF00441"/>
    </source>
</evidence>
<dbReference type="Pfam" id="PF02771">
    <property type="entry name" value="Acyl-CoA_dh_N"/>
    <property type="match status" value="1"/>
</dbReference>
<name>A0ABX1IYW9_9PSEU</name>